<evidence type="ECO:0000313" key="3">
    <source>
        <dbReference type="Proteomes" id="UP000825729"/>
    </source>
</evidence>
<organism evidence="2 3">
    <name type="scientific">Aristolochia fimbriata</name>
    <name type="common">White veined hardy Dutchman's pipe vine</name>
    <dbReference type="NCBI Taxonomy" id="158543"/>
    <lineage>
        <taxon>Eukaryota</taxon>
        <taxon>Viridiplantae</taxon>
        <taxon>Streptophyta</taxon>
        <taxon>Embryophyta</taxon>
        <taxon>Tracheophyta</taxon>
        <taxon>Spermatophyta</taxon>
        <taxon>Magnoliopsida</taxon>
        <taxon>Magnoliidae</taxon>
        <taxon>Piperales</taxon>
        <taxon>Aristolochiaceae</taxon>
        <taxon>Aristolochia</taxon>
    </lineage>
</organism>
<proteinExistence type="predicted"/>
<accession>A0AAV7DU64</accession>
<protein>
    <submittedName>
        <fullName evidence="2">Uncharacterized protein</fullName>
    </submittedName>
</protein>
<name>A0AAV7DU64_ARIFI</name>
<keyword evidence="3" id="KW-1185">Reference proteome</keyword>
<reference evidence="2 3" key="1">
    <citation type="submission" date="2021-07" db="EMBL/GenBank/DDBJ databases">
        <title>The Aristolochia fimbriata genome: insights into angiosperm evolution, floral development and chemical biosynthesis.</title>
        <authorList>
            <person name="Jiao Y."/>
        </authorList>
    </citation>
    <scope>NUCLEOTIDE SEQUENCE [LARGE SCALE GENOMIC DNA]</scope>
    <source>
        <strain evidence="2">IBCAS-2021</strain>
        <tissue evidence="2">Leaf</tissue>
    </source>
</reference>
<sequence length="147" mass="16789">MALVGEDNEDGARNRIHHCRKDMSTGMNQRRDNSSQLYVGINQTTAKTTGEKKHPIVDRPIDSLATISERPEAAGKAGDKQYKSRKKLKHLLMLLLVERTWEKVAVRPLRVNNVDLDTRKCNCMHPMTAFDKRGSRAINYYGVVYFT</sequence>
<comment type="caution">
    <text evidence="2">The sequence shown here is derived from an EMBL/GenBank/DDBJ whole genome shotgun (WGS) entry which is preliminary data.</text>
</comment>
<gene>
    <name evidence="2" type="ORF">H6P81_019866</name>
</gene>
<dbReference type="AlphaFoldDB" id="A0AAV7DU64"/>
<evidence type="ECO:0000313" key="2">
    <source>
        <dbReference type="EMBL" id="KAG9439701.1"/>
    </source>
</evidence>
<dbReference type="EMBL" id="JAINDJ010000008">
    <property type="protein sequence ID" value="KAG9439701.1"/>
    <property type="molecule type" value="Genomic_DNA"/>
</dbReference>
<feature type="compositionally biased region" description="Basic and acidic residues" evidence="1">
    <location>
        <begin position="49"/>
        <end position="61"/>
    </location>
</feature>
<feature type="compositionally biased region" description="Polar residues" evidence="1">
    <location>
        <begin position="34"/>
        <end position="48"/>
    </location>
</feature>
<dbReference type="Proteomes" id="UP000825729">
    <property type="component" value="Unassembled WGS sequence"/>
</dbReference>
<evidence type="ECO:0000256" key="1">
    <source>
        <dbReference type="SAM" id="MobiDB-lite"/>
    </source>
</evidence>
<feature type="region of interest" description="Disordered" evidence="1">
    <location>
        <begin position="22"/>
        <end position="81"/>
    </location>
</feature>
<feature type="compositionally biased region" description="Basic and acidic residues" evidence="1">
    <location>
        <begin position="69"/>
        <end position="81"/>
    </location>
</feature>